<evidence type="ECO:0000313" key="1">
    <source>
        <dbReference type="EMBL" id="SEG98706.1"/>
    </source>
</evidence>
<dbReference type="AlphaFoldDB" id="A0A1H6ENW9"/>
<dbReference type="RefSeq" id="WP_143185779.1">
    <property type="nucleotide sequence ID" value="NZ_FNVB01000021.1"/>
</dbReference>
<organism evidence="1 4">
    <name type="scientific">Saccharopolyspora kobensis</name>
    <dbReference type="NCBI Taxonomy" id="146035"/>
    <lineage>
        <taxon>Bacteria</taxon>
        <taxon>Bacillati</taxon>
        <taxon>Actinomycetota</taxon>
        <taxon>Actinomycetes</taxon>
        <taxon>Pseudonocardiales</taxon>
        <taxon>Pseudonocardiaceae</taxon>
        <taxon>Saccharopolyspora</taxon>
    </lineage>
</organism>
<dbReference type="Proteomes" id="UP000199690">
    <property type="component" value="Unassembled WGS sequence"/>
</dbReference>
<evidence type="ECO:0000313" key="2">
    <source>
        <dbReference type="EMBL" id="SFD23643.1"/>
    </source>
</evidence>
<accession>A0A1I1QWJ5</accession>
<dbReference type="EMBL" id="FNVB01000021">
    <property type="protein sequence ID" value="SEG98706.1"/>
    <property type="molecule type" value="Genomic_DNA"/>
</dbReference>
<evidence type="ECO:0000313" key="3">
    <source>
        <dbReference type="Proteomes" id="UP000199690"/>
    </source>
</evidence>
<sequence>MPRFRIPMRNTVHYTVEVEADSLETAREVAEIEGLPGLMMLDHRYPDESGWEVYDAEDRDEDEAAHVETVSRAIYVAHGGVLPEQENHYRQWADGYRDMARAAFAAMKEDSDA</sequence>
<keyword evidence="3" id="KW-1185">Reference proteome</keyword>
<dbReference type="Proteomes" id="UP000236729">
    <property type="component" value="Unassembled WGS sequence"/>
</dbReference>
<dbReference type="EMBL" id="FOME01000003">
    <property type="protein sequence ID" value="SFD23643.1"/>
    <property type="molecule type" value="Genomic_DNA"/>
</dbReference>
<name>A0A1H6ENW9_9PSEU</name>
<reference evidence="1" key="2">
    <citation type="submission" date="2016-10" db="EMBL/GenBank/DDBJ databases">
        <authorList>
            <person name="de Groot N.N."/>
        </authorList>
    </citation>
    <scope>NUCLEOTIDE SEQUENCE [LARGE SCALE GENOMIC DNA]</scope>
    <source>
        <strain evidence="1">ATCC 20501</strain>
    </source>
</reference>
<proteinExistence type="predicted"/>
<accession>A0A1H6ENW9</accession>
<evidence type="ECO:0000313" key="4">
    <source>
        <dbReference type="Proteomes" id="UP000236729"/>
    </source>
</evidence>
<gene>
    <name evidence="1" type="ORF">SAMN02982929_07192</name>
    <name evidence="2" type="ORF">SAMN05216506_103177</name>
</gene>
<reference evidence="3 4" key="1">
    <citation type="submission" date="2016-10" db="EMBL/GenBank/DDBJ databases">
        <authorList>
            <person name="Varghese N."/>
            <person name="Submissions S."/>
        </authorList>
    </citation>
    <scope>NUCLEOTIDE SEQUENCE [LARGE SCALE GENOMIC DNA]</scope>
    <source>
        <strain evidence="4">ATCC 20501</strain>
        <strain evidence="2 3">CGMCC 4.3529</strain>
    </source>
</reference>
<protein>
    <submittedName>
        <fullName evidence="1">Uncharacterized protein</fullName>
    </submittedName>
</protein>